<evidence type="ECO:0000313" key="1">
    <source>
        <dbReference type="EMBL" id="EQD62005.1"/>
    </source>
</evidence>
<feature type="non-terminal residue" evidence="1">
    <location>
        <position position="58"/>
    </location>
</feature>
<name>T1C7B7_9ZZZZ</name>
<protein>
    <submittedName>
        <fullName evidence="1">DNA binding domain protein, excisionase family</fullName>
    </submittedName>
</protein>
<accession>T1C7B7</accession>
<dbReference type="AlphaFoldDB" id="T1C7B7"/>
<dbReference type="EMBL" id="AUZY01004738">
    <property type="protein sequence ID" value="EQD62005.1"/>
    <property type="molecule type" value="Genomic_DNA"/>
</dbReference>
<sequence length="58" mass="6955">MLGLNPQTLIRWDNDGKIKCIRLPNNYRKVPESEIRRLRQEWSEKKNVIYARVSSRGQ</sequence>
<reference evidence="1" key="1">
    <citation type="submission" date="2013-08" db="EMBL/GenBank/DDBJ databases">
        <authorList>
            <person name="Mendez C."/>
            <person name="Richter M."/>
            <person name="Ferrer M."/>
            <person name="Sanchez J."/>
        </authorList>
    </citation>
    <scope>NUCLEOTIDE SEQUENCE</scope>
</reference>
<reference evidence="1" key="2">
    <citation type="journal article" date="2014" name="ISME J.">
        <title>Microbial stratification in low pH oxic and suboxic macroscopic growths along an acid mine drainage.</title>
        <authorList>
            <person name="Mendez-Garcia C."/>
            <person name="Mesa V."/>
            <person name="Sprenger R.R."/>
            <person name="Richter M."/>
            <person name="Diez M.S."/>
            <person name="Solano J."/>
            <person name="Bargiela R."/>
            <person name="Golyshina O.V."/>
            <person name="Manteca A."/>
            <person name="Ramos J.L."/>
            <person name="Gallego J.R."/>
            <person name="Llorente I."/>
            <person name="Martins Dos Santos V.A."/>
            <person name="Jensen O.N."/>
            <person name="Pelaez A.I."/>
            <person name="Sanchez J."/>
            <person name="Ferrer M."/>
        </authorList>
    </citation>
    <scope>NUCLEOTIDE SEQUENCE</scope>
</reference>
<dbReference type="SUPFAM" id="SSF46955">
    <property type="entry name" value="Putative DNA-binding domain"/>
    <property type="match status" value="1"/>
</dbReference>
<dbReference type="Gene3D" id="1.10.1660.10">
    <property type="match status" value="1"/>
</dbReference>
<comment type="caution">
    <text evidence="1">The sequence shown here is derived from an EMBL/GenBank/DDBJ whole genome shotgun (WGS) entry which is preliminary data.</text>
</comment>
<dbReference type="InterPro" id="IPR009061">
    <property type="entry name" value="DNA-bd_dom_put_sf"/>
</dbReference>
<gene>
    <name evidence="1" type="ORF">B1B_07453</name>
</gene>
<proteinExistence type="predicted"/>
<organism evidence="1">
    <name type="scientific">mine drainage metagenome</name>
    <dbReference type="NCBI Taxonomy" id="410659"/>
    <lineage>
        <taxon>unclassified sequences</taxon>
        <taxon>metagenomes</taxon>
        <taxon>ecological metagenomes</taxon>
    </lineage>
</organism>